<proteinExistence type="predicted"/>
<organism evidence="2 3">
    <name type="scientific">Ilex paraguariensis</name>
    <name type="common">yerba mate</name>
    <dbReference type="NCBI Taxonomy" id="185542"/>
    <lineage>
        <taxon>Eukaryota</taxon>
        <taxon>Viridiplantae</taxon>
        <taxon>Streptophyta</taxon>
        <taxon>Embryophyta</taxon>
        <taxon>Tracheophyta</taxon>
        <taxon>Spermatophyta</taxon>
        <taxon>Magnoliopsida</taxon>
        <taxon>eudicotyledons</taxon>
        <taxon>Gunneridae</taxon>
        <taxon>Pentapetalae</taxon>
        <taxon>asterids</taxon>
        <taxon>campanulids</taxon>
        <taxon>Aquifoliales</taxon>
        <taxon>Aquifoliaceae</taxon>
        <taxon>Ilex</taxon>
    </lineage>
</organism>
<protein>
    <submittedName>
        <fullName evidence="2">Uncharacterized protein</fullName>
    </submittedName>
</protein>
<sequence length="75" mass="8504">AGKQSRKKNGSRRVGDHFDFSKWKAISKRNPISRDLCISTNRDDDDLSFHNSGRFSSSFVQGDNSLGQQMEPRDS</sequence>
<evidence type="ECO:0000313" key="3">
    <source>
        <dbReference type="Proteomes" id="UP001642360"/>
    </source>
</evidence>
<accession>A0ABC8UGS5</accession>
<dbReference type="AlphaFoldDB" id="A0ABC8UGS5"/>
<gene>
    <name evidence="2" type="ORF">ILEXP_LOCUS50170</name>
</gene>
<feature type="compositionally biased region" description="Polar residues" evidence="1">
    <location>
        <begin position="50"/>
        <end position="68"/>
    </location>
</feature>
<comment type="caution">
    <text evidence="2">The sequence shown here is derived from an EMBL/GenBank/DDBJ whole genome shotgun (WGS) entry which is preliminary data.</text>
</comment>
<evidence type="ECO:0000256" key="1">
    <source>
        <dbReference type="SAM" id="MobiDB-lite"/>
    </source>
</evidence>
<name>A0ABC8UGS5_9AQUA</name>
<keyword evidence="3" id="KW-1185">Reference proteome</keyword>
<feature type="non-terminal residue" evidence="2">
    <location>
        <position position="1"/>
    </location>
</feature>
<evidence type="ECO:0000313" key="2">
    <source>
        <dbReference type="EMBL" id="CAK9180188.1"/>
    </source>
</evidence>
<dbReference type="Proteomes" id="UP001642360">
    <property type="component" value="Unassembled WGS sequence"/>
</dbReference>
<feature type="region of interest" description="Disordered" evidence="1">
    <location>
        <begin position="50"/>
        <end position="75"/>
    </location>
</feature>
<dbReference type="EMBL" id="CAUOFW020007680">
    <property type="protein sequence ID" value="CAK9180188.1"/>
    <property type="molecule type" value="Genomic_DNA"/>
</dbReference>
<reference evidence="2 3" key="1">
    <citation type="submission" date="2024-02" db="EMBL/GenBank/DDBJ databases">
        <authorList>
            <person name="Vignale AGUSTIN F."/>
            <person name="Sosa J E."/>
            <person name="Modenutti C."/>
        </authorList>
    </citation>
    <scope>NUCLEOTIDE SEQUENCE [LARGE SCALE GENOMIC DNA]</scope>
</reference>